<sequence>MINPSLKLSHFADAKYCLGSTKAKQDSSIGKPEQRINQDEGKTISSTGDSENSPKMKASLEGFDSLKELVLLLINIDARKSQPLKGFVRLTQGPEEEHRETSNLQTAKGFDPKAYKFLIKAGYNPQDRDTLGKLSPEADGEQVYGLNATQKMLREKRHSVQSSRSGLWFTPHNPVRIAIKRASTNYTAEEEYSSTNDNEGKKVERISVFNRLGPHRRSKYNKAKNQRLNIPAKPWKKTRESQAHQKLQSLIPSSMKRCSNLIISCNKVLKVKFQTIILTKSQEDEDDDEESIASSYHISCGEGMIEDEVATTYHITLSEEDSVEEEDAKIAPPELEEGVKATVDELKEINLGDVENHRPIYISALLTDDEEKAYVELLHEFKDVFA</sequence>
<comment type="caution">
    <text evidence="2">The sequence shown here is derived from an EMBL/GenBank/DDBJ whole genome shotgun (WGS) entry which is preliminary data.</text>
</comment>
<accession>A0AAW2R021</accession>
<name>A0AAW2R021_SESRA</name>
<evidence type="ECO:0000256" key="1">
    <source>
        <dbReference type="SAM" id="MobiDB-lite"/>
    </source>
</evidence>
<dbReference type="EMBL" id="JACGWJ010000014">
    <property type="protein sequence ID" value="KAL0373432.1"/>
    <property type="molecule type" value="Genomic_DNA"/>
</dbReference>
<feature type="region of interest" description="Disordered" evidence="1">
    <location>
        <begin position="22"/>
        <end position="57"/>
    </location>
</feature>
<protein>
    <submittedName>
        <fullName evidence="2">Uncharacterized protein</fullName>
    </submittedName>
</protein>
<dbReference type="AlphaFoldDB" id="A0AAW2R021"/>
<evidence type="ECO:0000313" key="2">
    <source>
        <dbReference type="EMBL" id="KAL0373432.1"/>
    </source>
</evidence>
<feature type="compositionally biased region" description="Basic and acidic residues" evidence="1">
    <location>
        <begin position="32"/>
        <end position="42"/>
    </location>
</feature>
<feature type="compositionally biased region" description="Polar residues" evidence="1">
    <location>
        <begin position="43"/>
        <end position="53"/>
    </location>
</feature>
<reference evidence="2" key="1">
    <citation type="submission" date="2020-06" db="EMBL/GenBank/DDBJ databases">
        <authorList>
            <person name="Li T."/>
            <person name="Hu X."/>
            <person name="Zhang T."/>
            <person name="Song X."/>
            <person name="Zhang H."/>
            <person name="Dai N."/>
            <person name="Sheng W."/>
            <person name="Hou X."/>
            <person name="Wei L."/>
        </authorList>
    </citation>
    <scope>NUCLEOTIDE SEQUENCE</scope>
    <source>
        <strain evidence="2">G02</strain>
        <tissue evidence="2">Leaf</tissue>
    </source>
</reference>
<reference evidence="2" key="2">
    <citation type="journal article" date="2024" name="Plant">
        <title>Genomic evolution and insights into agronomic trait innovations of Sesamum species.</title>
        <authorList>
            <person name="Miao H."/>
            <person name="Wang L."/>
            <person name="Qu L."/>
            <person name="Liu H."/>
            <person name="Sun Y."/>
            <person name="Le M."/>
            <person name="Wang Q."/>
            <person name="Wei S."/>
            <person name="Zheng Y."/>
            <person name="Lin W."/>
            <person name="Duan Y."/>
            <person name="Cao H."/>
            <person name="Xiong S."/>
            <person name="Wang X."/>
            <person name="Wei L."/>
            <person name="Li C."/>
            <person name="Ma Q."/>
            <person name="Ju M."/>
            <person name="Zhao R."/>
            <person name="Li G."/>
            <person name="Mu C."/>
            <person name="Tian Q."/>
            <person name="Mei H."/>
            <person name="Zhang T."/>
            <person name="Gao T."/>
            <person name="Zhang H."/>
        </authorList>
    </citation>
    <scope>NUCLEOTIDE SEQUENCE</scope>
    <source>
        <strain evidence="2">G02</strain>
    </source>
</reference>
<organism evidence="2">
    <name type="scientific">Sesamum radiatum</name>
    <name type="common">Black benniseed</name>
    <dbReference type="NCBI Taxonomy" id="300843"/>
    <lineage>
        <taxon>Eukaryota</taxon>
        <taxon>Viridiplantae</taxon>
        <taxon>Streptophyta</taxon>
        <taxon>Embryophyta</taxon>
        <taxon>Tracheophyta</taxon>
        <taxon>Spermatophyta</taxon>
        <taxon>Magnoliopsida</taxon>
        <taxon>eudicotyledons</taxon>
        <taxon>Gunneridae</taxon>
        <taxon>Pentapetalae</taxon>
        <taxon>asterids</taxon>
        <taxon>lamiids</taxon>
        <taxon>Lamiales</taxon>
        <taxon>Pedaliaceae</taxon>
        <taxon>Sesamum</taxon>
    </lineage>
</organism>
<gene>
    <name evidence="2" type="ORF">Sradi_3258900</name>
</gene>
<proteinExistence type="predicted"/>